<evidence type="ECO:0000313" key="3">
    <source>
        <dbReference type="EMBL" id="SDS86538.1"/>
    </source>
</evidence>
<accession>A0A1H1VNP8</accession>
<dbReference type="Pfam" id="PF07044">
    <property type="entry name" value="DUF1329"/>
    <property type="match status" value="1"/>
</dbReference>
<feature type="region of interest" description="Disordered" evidence="1">
    <location>
        <begin position="39"/>
        <end position="70"/>
    </location>
</feature>
<organism evidence="3 4">
    <name type="scientific">Halopseudomonas sabulinigri</name>
    <dbReference type="NCBI Taxonomy" id="472181"/>
    <lineage>
        <taxon>Bacteria</taxon>
        <taxon>Pseudomonadati</taxon>
        <taxon>Pseudomonadota</taxon>
        <taxon>Gammaproteobacteria</taxon>
        <taxon>Pseudomonadales</taxon>
        <taxon>Pseudomonadaceae</taxon>
        <taxon>Halopseudomonas</taxon>
    </lineage>
</organism>
<proteinExistence type="predicted"/>
<feature type="signal peptide" evidence="2">
    <location>
        <begin position="1"/>
        <end position="22"/>
    </location>
</feature>
<evidence type="ECO:0000256" key="2">
    <source>
        <dbReference type="SAM" id="SignalP"/>
    </source>
</evidence>
<dbReference type="Proteomes" id="UP000243413">
    <property type="component" value="Chromosome I"/>
</dbReference>
<sequence length="453" mass="50393">MKTRISLLSVLALALAAAQANAAVSADEAAQLGASLTPTGAERAGNADGSIPEWTGGLPENAGSVDAAGRPANPYANEQPLFVITAANMDQYQALLSDGHKAMLRRYTDSFRLPVYASHRSAALPQSVYDAIAQNAVKTTMVDGGAGLKNFSIATPFPIPKAAKEVVWNHIGRYRGGSARRQVIQTAPLVDGTFVPVLMQQQFSYRDQLKDFDPANPDNVLYYFMQEIKSPARLSGSIVLVHETLDQVKEPRRAWLYNAGQRRVRRAPQVSYDGPTPATDGQRVADNLDMFNGAMDKYDWELKGKREVLMPYNNFQIDSPSLSYDDLIQPGHLNPDALRYEQHRVWVVEATLKPDERHIYAKRVFYIDEDTWQISLAEQYDARGQLWRVSEGFMIPLYDRKIPWLAAESISDLLNGRYSVFGLRNEINSPIEFGFTASSSEYTPNALRNSGVR</sequence>
<feature type="chain" id="PRO_5009263483" description="DUF1329 domain-containing protein" evidence="2">
    <location>
        <begin position="23"/>
        <end position="453"/>
    </location>
</feature>
<evidence type="ECO:0000256" key="1">
    <source>
        <dbReference type="SAM" id="MobiDB-lite"/>
    </source>
</evidence>
<dbReference type="RefSeq" id="WP_092287608.1">
    <property type="nucleotide sequence ID" value="NZ_LT629763.1"/>
</dbReference>
<name>A0A1H1VNP8_9GAMM</name>
<keyword evidence="2" id="KW-0732">Signal</keyword>
<dbReference type="AlphaFoldDB" id="A0A1H1VNP8"/>
<evidence type="ECO:0008006" key="5">
    <source>
        <dbReference type="Google" id="ProtNLM"/>
    </source>
</evidence>
<gene>
    <name evidence="3" type="ORF">SAMN05216271_2944</name>
</gene>
<protein>
    <recommendedName>
        <fullName evidence="5">DUF1329 domain-containing protein</fullName>
    </recommendedName>
</protein>
<evidence type="ECO:0000313" key="4">
    <source>
        <dbReference type="Proteomes" id="UP000243413"/>
    </source>
</evidence>
<dbReference type="EMBL" id="LT629763">
    <property type="protein sequence ID" value="SDS86538.1"/>
    <property type="molecule type" value="Genomic_DNA"/>
</dbReference>
<dbReference type="Gene3D" id="2.50.20.10">
    <property type="entry name" value="Lipoprotein localisation LolA/LolB/LppX"/>
    <property type="match status" value="1"/>
</dbReference>
<reference evidence="4" key="1">
    <citation type="submission" date="2016-10" db="EMBL/GenBank/DDBJ databases">
        <authorList>
            <person name="Varghese N."/>
            <person name="Submissions S."/>
        </authorList>
    </citation>
    <scope>NUCLEOTIDE SEQUENCE [LARGE SCALE GENOMIC DNA]</scope>
    <source>
        <strain evidence="4">JCM 14963</strain>
    </source>
</reference>
<dbReference type="CDD" id="cd16329">
    <property type="entry name" value="LolA_like"/>
    <property type="match status" value="1"/>
</dbReference>
<dbReference type="InterPro" id="IPR010752">
    <property type="entry name" value="DUF1329"/>
</dbReference>
<dbReference type="STRING" id="472181.SAMN05216271_2944"/>
<dbReference type="OrthoDB" id="178023at2"/>